<dbReference type="SUPFAM" id="SSF82171">
    <property type="entry name" value="DPP6 N-terminal domain-like"/>
    <property type="match status" value="1"/>
</dbReference>
<dbReference type="InterPro" id="IPR036388">
    <property type="entry name" value="WH-like_DNA-bd_sf"/>
</dbReference>
<name>A0A5S3WVA9_9GAMM</name>
<keyword evidence="2 3" id="KW-0238">DNA-binding</keyword>
<dbReference type="SUPFAM" id="SSF50969">
    <property type="entry name" value="YVTN repeat-like/Quinoprotein amine dehydrogenase"/>
    <property type="match status" value="1"/>
</dbReference>
<dbReference type="InterPro" id="IPR001867">
    <property type="entry name" value="OmpR/PhoB-type_DNA-bd"/>
</dbReference>
<accession>A0A5S3WVA9</accession>
<dbReference type="PROSITE" id="PS51755">
    <property type="entry name" value="OMPR_PHOB"/>
    <property type="match status" value="1"/>
</dbReference>
<reference evidence="5 6" key="1">
    <citation type="submission" date="2018-01" db="EMBL/GenBank/DDBJ databases">
        <authorList>
            <person name="Paulsen S."/>
            <person name="Gram L.K."/>
        </authorList>
    </citation>
    <scope>NUCLEOTIDE SEQUENCE [LARGE SCALE GENOMIC DNA]</scope>
    <source>
        <strain evidence="5 6">S2599</strain>
    </source>
</reference>
<dbReference type="EMBL" id="PNCJ01000038">
    <property type="protein sequence ID" value="TMP33470.1"/>
    <property type="molecule type" value="Genomic_DNA"/>
</dbReference>
<dbReference type="SMART" id="SM00862">
    <property type="entry name" value="Trans_reg_C"/>
    <property type="match status" value="1"/>
</dbReference>
<feature type="domain" description="OmpR/PhoB-type" evidence="4">
    <location>
        <begin position="41"/>
        <end position="139"/>
    </location>
</feature>
<organism evidence="5 6">
    <name type="scientific">Pseudoalteromonas rubra</name>
    <dbReference type="NCBI Taxonomy" id="43658"/>
    <lineage>
        <taxon>Bacteria</taxon>
        <taxon>Pseudomonadati</taxon>
        <taxon>Pseudomonadota</taxon>
        <taxon>Gammaproteobacteria</taxon>
        <taxon>Alteromonadales</taxon>
        <taxon>Pseudoalteromonadaceae</taxon>
        <taxon>Pseudoalteromonas</taxon>
    </lineage>
</organism>
<dbReference type="Gene3D" id="2.120.10.30">
    <property type="entry name" value="TolB, C-terminal domain"/>
    <property type="match status" value="2"/>
</dbReference>
<dbReference type="OrthoDB" id="8430416at2"/>
<evidence type="ECO:0000259" key="4">
    <source>
        <dbReference type="PROSITE" id="PS51755"/>
    </source>
</evidence>
<evidence type="ECO:0000313" key="5">
    <source>
        <dbReference type="EMBL" id="TMP33470.1"/>
    </source>
</evidence>
<evidence type="ECO:0000256" key="2">
    <source>
        <dbReference type="ARBA" id="ARBA00023125"/>
    </source>
</evidence>
<dbReference type="InterPro" id="IPR011659">
    <property type="entry name" value="WD40"/>
</dbReference>
<dbReference type="Proteomes" id="UP000306719">
    <property type="component" value="Unassembled WGS sequence"/>
</dbReference>
<sequence length="733" mass="83024">MKVPGFTSAYKLAYYLNIPTHRLACTKITIIPLCARQEPILRYLRFENLIIDTHNQILIRDGVSVTLAPKVFDLLCYLACNQQRVISKDELMDSVWQGTLVTDNAISRTLVKVRKALGDDPKSPNFILTVPRKGYRMITAFHETDQVPIQTQSYHSANAIKRQSPLSEVRIRRPILSVVALSAAASLTAGVYLYNPYPSPELSINKQVKPYTRAQGEELYPSMSPDLKSLAYVKKTKQLNALIVENVSTHSRQQLSIPLARFSRPSWSPDSEQLAFVMHTPQTCAIYLARVETLLTQSQWQKLSNCGRESRPALAFSKDGKNLYFNDRTSEEFGYQIFQIDLAQKQKSIVNQPITNGRGNYAFDLSPDGRSLVMLNSEFGPKTRIYTLELSSSKLIQTAQLDYQMRSAIWHHDSQSLIHPAPHPAYELWQSTVQGDKLATVVSNTARVKHPARINNGTDFTFVSYLLDRDIYLQRSTDNQTLPLANSSVMDYLPTIANTSSHYAFVSKRSTHAQVYLGDTTQPLAEPVPLTSGKTSYRFYQLAFSPDGSQLLSLADNQLLLTNITTQETTALLVTDMAVRGVSWHSDNQLLFSTTRNNRWQLIRFDLTTHESELIFPEFMGGIYSKHDDAFYLIHRQTGQVFKHVVSSEETSALPLYCTTHLPDRRLTLQRGINGLHCLKDDQSHAHLSITPTDKITWPKQIDNADYQLSVHGIIYTRLQRTTADVMRTLDIQ</sequence>
<dbReference type="CDD" id="cd00383">
    <property type="entry name" value="trans_reg_C"/>
    <property type="match status" value="1"/>
</dbReference>
<gene>
    <name evidence="5" type="ORF">CWB98_20115</name>
</gene>
<dbReference type="AlphaFoldDB" id="A0A5S3WVA9"/>
<evidence type="ECO:0000313" key="6">
    <source>
        <dbReference type="Proteomes" id="UP000306719"/>
    </source>
</evidence>
<dbReference type="SUPFAM" id="SSF46894">
    <property type="entry name" value="C-terminal effector domain of the bipartite response regulators"/>
    <property type="match status" value="1"/>
</dbReference>
<proteinExistence type="inferred from homology"/>
<dbReference type="InterPro" id="IPR016032">
    <property type="entry name" value="Sig_transdc_resp-reg_C-effctor"/>
</dbReference>
<dbReference type="PANTHER" id="PTHR36842">
    <property type="entry name" value="PROTEIN TOLB HOMOLOG"/>
    <property type="match status" value="1"/>
</dbReference>
<comment type="similarity">
    <text evidence="1">Belongs to the TolB family.</text>
</comment>
<reference evidence="6" key="2">
    <citation type="submission" date="2019-06" db="EMBL/GenBank/DDBJ databases">
        <title>Co-occurence of chitin degradation, pigmentation and bioactivity in marine Pseudoalteromonas.</title>
        <authorList>
            <person name="Sonnenschein E.C."/>
            <person name="Bech P.K."/>
        </authorList>
    </citation>
    <scope>NUCLEOTIDE SEQUENCE [LARGE SCALE GENOMIC DNA]</scope>
    <source>
        <strain evidence="6">S2599</strain>
    </source>
</reference>
<dbReference type="GO" id="GO:0006355">
    <property type="term" value="P:regulation of DNA-templated transcription"/>
    <property type="evidence" value="ECO:0007669"/>
    <property type="project" value="InterPro"/>
</dbReference>
<dbReference type="GO" id="GO:0003677">
    <property type="term" value="F:DNA binding"/>
    <property type="evidence" value="ECO:0007669"/>
    <property type="project" value="UniProtKB-UniRule"/>
</dbReference>
<dbReference type="GO" id="GO:0000160">
    <property type="term" value="P:phosphorelay signal transduction system"/>
    <property type="evidence" value="ECO:0007669"/>
    <property type="project" value="InterPro"/>
</dbReference>
<dbReference type="InterPro" id="IPR011042">
    <property type="entry name" value="6-blade_b-propeller_TolB-like"/>
</dbReference>
<dbReference type="PANTHER" id="PTHR36842:SF1">
    <property type="entry name" value="PROTEIN TOLB"/>
    <property type="match status" value="1"/>
</dbReference>
<dbReference type="Pfam" id="PF07676">
    <property type="entry name" value="PD40"/>
    <property type="match status" value="1"/>
</dbReference>
<evidence type="ECO:0000256" key="1">
    <source>
        <dbReference type="ARBA" id="ARBA00009820"/>
    </source>
</evidence>
<comment type="caution">
    <text evidence="5">The sequence shown here is derived from an EMBL/GenBank/DDBJ whole genome shotgun (WGS) entry which is preliminary data.</text>
</comment>
<dbReference type="InterPro" id="IPR011044">
    <property type="entry name" value="Quino_amine_DH_bsu"/>
</dbReference>
<evidence type="ECO:0000256" key="3">
    <source>
        <dbReference type="PROSITE-ProRule" id="PRU01091"/>
    </source>
</evidence>
<dbReference type="Pfam" id="PF00486">
    <property type="entry name" value="Trans_reg_C"/>
    <property type="match status" value="1"/>
</dbReference>
<protein>
    <submittedName>
        <fullName evidence="5">Transcriptional regulator</fullName>
    </submittedName>
</protein>
<dbReference type="Gene3D" id="1.10.10.10">
    <property type="entry name" value="Winged helix-like DNA-binding domain superfamily/Winged helix DNA-binding domain"/>
    <property type="match status" value="1"/>
</dbReference>
<feature type="DNA-binding region" description="OmpR/PhoB-type" evidence="3">
    <location>
        <begin position="41"/>
        <end position="139"/>
    </location>
</feature>